<feature type="compositionally biased region" description="Polar residues" evidence="2">
    <location>
        <begin position="65"/>
        <end position="79"/>
    </location>
</feature>
<sequence>MQSVAVRARGASASTASTAAQHLDVAASDLAAQTNPSTSSDPLMDKLATTASSHEDDDTKGSDSWRLQSDASTVSSRVTTPEPHSPPRSISRPPLSSSTTGTTESRTPRDGRSSAIPIPIPAAVPPPPPPSPPGLPTYGELRGVGVATSSDVGQSHVTAEDKAEPQASSWIDHGAAISLSSDDESEEDLIAYKNSRQFPPLLPAHLSTHMSNPRSRSSATNRITNWVTQSCPGSDSSHAEVEQLWQQLKERRGRLRDIRNKMTQVRQELQKLRWQKEEADNSFMTIVRPLLVGQRSDTFLSSLKLLDSRMASMLELREDYHFREASYEQLELELDEEEKEVSGLETKFFSLLSAGQHHGGGSDSAPARRSTTDTRPGVDVDTPYELIGIQADKPLEDIHPLYVEFSAAVGDLENAKEDYRELLFVHSQYEDERSLCDSTGHGLSADAETFLTEFPSDEARLKASISKLEDVAQRLKQLCQEKRVMKKHLSV</sequence>
<feature type="compositionally biased region" description="Polar residues" evidence="2">
    <location>
        <begin position="31"/>
        <end position="41"/>
    </location>
</feature>
<accession>A0ABQ0CMV1</accession>
<feature type="region of interest" description="Disordered" evidence="2">
    <location>
        <begin position="355"/>
        <end position="379"/>
    </location>
</feature>
<protein>
    <submittedName>
        <fullName evidence="3">Uncharacterized protein</fullName>
    </submittedName>
</protein>
<feature type="coiled-coil region" evidence="1">
    <location>
        <begin position="320"/>
        <end position="347"/>
    </location>
</feature>
<evidence type="ECO:0000256" key="2">
    <source>
        <dbReference type="SAM" id="MobiDB-lite"/>
    </source>
</evidence>
<dbReference type="EMBL" id="BAAFGZ010000094">
    <property type="protein sequence ID" value="GAB0134768.1"/>
    <property type="molecule type" value="Genomic_DNA"/>
</dbReference>
<dbReference type="Proteomes" id="UP001562357">
    <property type="component" value="Unassembled WGS sequence"/>
</dbReference>
<proteinExistence type="predicted"/>
<keyword evidence="4" id="KW-1185">Reference proteome</keyword>
<evidence type="ECO:0000313" key="3">
    <source>
        <dbReference type="EMBL" id="GAB0134768.1"/>
    </source>
</evidence>
<organism evidence="3 4">
    <name type="scientific">Epichloe bromicola</name>
    <dbReference type="NCBI Taxonomy" id="79588"/>
    <lineage>
        <taxon>Eukaryota</taxon>
        <taxon>Fungi</taxon>
        <taxon>Dikarya</taxon>
        <taxon>Ascomycota</taxon>
        <taxon>Pezizomycotina</taxon>
        <taxon>Sordariomycetes</taxon>
        <taxon>Hypocreomycetidae</taxon>
        <taxon>Hypocreales</taxon>
        <taxon>Clavicipitaceae</taxon>
        <taxon>Epichloe</taxon>
    </lineage>
</organism>
<evidence type="ECO:0000313" key="4">
    <source>
        <dbReference type="Proteomes" id="UP001562357"/>
    </source>
</evidence>
<feature type="coiled-coil region" evidence="1">
    <location>
        <begin position="248"/>
        <end position="282"/>
    </location>
</feature>
<evidence type="ECO:0000256" key="1">
    <source>
        <dbReference type="SAM" id="Coils"/>
    </source>
</evidence>
<feature type="region of interest" description="Disordered" evidence="2">
    <location>
        <begin position="30"/>
        <end position="170"/>
    </location>
</feature>
<name>A0ABQ0CMV1_9HYPO</name>
<feature type="compositionally biased region" description="Pro residues" evidence="2">
    <location>
        <begin position="118"/>
        <end position="135"/>
    </location>
</feature>
<reference evidence="4" key="1">
    <citation type="submission" date="2024-06" db="EMBL/GenBank/DDBJ databases">
        <title>Draft Genome Sequences of Epichloe bromicola Strains Isolated from Elymus ciliaris.</title>
        <authorList>
            <consortium name="Epichloe bromicola genome sequencing consortium"/>
            <person name="Miura A."/>
            <person name="Imano S."/>
            <person name="Ashida A."/>
            <person name="Sato I."/>
            <person name="Chiba S."/>
            <person name="Tanaka A."/>
            <person name="Camagna M."/>
            <person name="Takemoto D."/>
        </authorList>
    </citation>
    <scope>NUCLEOTIDE SEQUENCE [LARGE SCALE GENOMIC DNA]</scope>
    <source>
        <strain evidence="4">DP</strain>
    </source>
</reference>
<keyword evidence="1" id="KW-0175">Coiled coil</keyword>
<comment type="caution">
    <text evidence="3">The sequence shown here is derived from an EMBL/GenBank/DDBJ whole genome shotgun (WGS) entry which is preliminary data.</text>
</comment>
<feature type="compositionally biased region" description="Polar residues" evidence="2">
    <location>
        <begin position="147"/>
        <end position="157"/>
    </location>
</feature>
<feature type="compositionally biased region" description="Basic and acidic residues" evidence="2">
    <location>
        <begin position="53"/>
        <end position="63"/>
    </location>
</feature>
<feature type="compositionally biased region" description="Low complexity" evidence="2">
    <location>
        <begin position="87"/>
        <end position="105"/>
    </location>
</feature>
<gene>
    <name evidence="3" type="primary">g3125</name>
    <name evidence="3" type="ORF">EsDP_00003125</name>
</gene>